<dbReference type="AlphaFoldDB" id="A0A6M3X6C9"/>
<reference evidence="1" key="1">
    <citation type="submission" date="2020-03" db="EMBL/GenBank/DDBJ databases">
        <title>The deep terrestrial virosphere.</title>
        <authorList>
            <person name="Holmfeldt K."/>
            <person name="Nilsson E."/>
            <person name="Simone D."/>
            <person name="Lopez-Fernandez M."/>
            <person name="Wu X."/>
            <person name="de Brujin I."/>
            <person name="Lundin D."/>
            <person name="Andersson A."/>
            <person name="Bertilsson S."/>
            <person name="Dopson M."/>
        </authorList>
    </citation>
    <scope>NUCLEOTIDE SEQUENCE</scope>
    <source>
        <strain evidence="1">MM171B02524</strain>
    </source>
</reference>
<protein>
    <submittedName>
        <fullName evidence="1">Uncharacterized protein</fullName>
    </submittedName>
</protein>
<evidence type="ECO:0000313" key="1">
    <source>
        <dbReference type="EMBL" id="QJH93027.1"/>
    </source>
</evidence>
<gene>
    <name evidence="1" type="ORF">MM171B02524_0003</name>
</gene>
<sequence>MKELPDPKVIVGAVVGGAIELAEAPVRALENAAGAVDDYASHVKANMETLKRVPDDPSLLVSVALTGVCHTLADGLAFFKGIGKAAMDTAEGVETSLKRITG</sequence>
<organism evidence="1">
    <name type="scientific">viral metagenome</name>
    <dbReference type="NCBI Taxonomy" id="1070528"/>
    <lineage>
        <taxon>unclassified sequences</taxon>
        <taxon>metagenomes</taxon>
        <taxon>organismal metagenomes</taxon>
    </lineage>
</organism>
<name>A0A6M3X6C9_9ZZZZ</name>
<dbReference type="EMBL" id="MT143940">
    <property type="protein sequence ID" value="QJH93027.1"/>
    <property type="molecule type" value="Genomic_DNA"/>
</dbReference>
<accession>A0A6M3X6C9</accession>
<proteinExistence type="predicted"/>